<accession>A0A6A6SE12</accession>
<reference evidence="2" key="1">
    <citation type="journal article" date="2020" name="Stud. Mycol.">
        <title>101 Dothideomycetes genomes: a test case for predicting lifestyles and emergence of pathogens.</title>
        <authorList>
            <person name="Haridas S."/>
            <person name="Albert R."/>
            <person name="Binder M."/>
            <person name="Bloem J."/>
            <person name="Labutti K."/>
            <person name="Salamov A."/>
            <person name="Andreopoulos B."/>
            <person name="Baker S."/>
            <person name="Barry K."/>
            <person name="Bills G."/>
            <person name="Bluhm B."/>
            <person name="Cannon C."/>
            <person name="Castanera R."/>
            <person name="Culley D."/>
            <person name="Daum C."/>
            <person name="Ezra D."/>
            <person name="Gonzalez J."/>
            <person name="Henrissat B."/>
            <person name="Kuo A."/>
            <person name="Liang C."/>
            <person name="Lipzen A."/>
            <person name="Lutzoni F."/>
            <person name="Magnuson J."/>
            <person name="Mondo S."/>
            <person name="Nolan M."/>
            <person name="Ohm R."/>
            <person name="Pangilinan J."/>
            <person name="Park H.-J."/>
            <person name="Ramirez L."/>
            <person name="Alfaro M."/>
            <person name="Sun H."/>
            <person name="Tritt A."/>
            <person name="Yoshinaga Y."/>
            <person name="Zwiers L.-H."/>
            <person name="Turgeon B."/>
            <person name="Goodwin S."/>
            <person name="Spatafora J."/>
            <person name="Crous P."/>
            <person name="Grigoriev I."/>
        </authorList>
    </citation>
    <scope>NUCLEOTIDE SEQUENCE</scope>
    <source>
        <strain evidence="2">CBS 473.64</strain>
    </source>
</reference>
<dbReference type="AlphaFoldDB" id="A0A6A6SE12"/>
<keyword evidence="3" id="KW-1185">Reference proteome</keyword>
<feature type="region of interest" description="Disordered" evidence="1">
    <location>
        <begin position="1"/>
        <end position="32"/>
    </location>
</feature>
<evidence type="ECO:0000313" key="2">
    <source>
        <dbReference type="EMBL" id="KAF2644943.1"/>
    </source>
</evidence>
<feature type="compositionally biased region" description="Polar residues" evidence="1">
    <location>
        <begin position="13"/>
        <end position="32"/>
    </location>
</feature>
<sequence length="336" mass="37993">MALPTFTGVSLAPPSSTGVSLRPITTTDPDPRNASISIRNYIYFLPYPMPDGVPVPYTLGLPETNPLNLPPQAFEPTSTLVLTSLNKTFVDVRVFRPFRPSDPTLPIRGGPRKRLEWAFSGTSYSHVMTDPFAARAGAHGPNGGERVWAGPVKAARWTHWVDSRIDVMTPAIQIPPDTGVMFPINDVQTLEHGAAPSVNTRKMQSYEEMWTDLEIEACWPKTTKVNIVMRIEAPELRGVAIRLGRYAQAIMMQGVYPTVERWEYTKIVRTDADRDSIMDEGDDQMWMWERTVRIGDEMLPCPLMWTKEDSLVMGGLVKFGKYEWTVEEKFEWEDVE</sequence>
<gene>
    <name evidence="2" type="ORF">P280DRAFT_390734</name>
</gene>
<dbReference type="Pfam" id="PF16815">
    <property type="entry name" value="HRI1"/>
    <property type="match status" value="1"/>
</dbReference>
<evidence type="ECO:0000313" key="3">
    <source>
        <dbReference type="Proteomes" id="UP000799753"/>
    </source>
</evidence>
<dbReference type="CDD" id="cd11693">
    <property type="entry name" value="HRI1_C_like"/>
    <property type="match status" value="1"/>
</dbReference>
<dbReference type="OrthoDB" id="4045395at2759"/>
<proteinExistence type="predicted"/>
<evidence type="ECO:0000256" key="1">
    <source>
        <dbReference type="SAM" id="MobiDB-lite"/>
    </source>
</evidence>
<dbReference type="EMBL" id="MU006778">
    <property type="protein sequence ID" value="KAF2644943.1"/>
    <property type="molecule type" value="Genomic_DNA"/>
</dbReference>
<name>A0A6A6SE12_9PLEO</name>
<dbReference type="InterPro" id="IPR043047">
    <property type="entry name" value="Hri1_N_sf"/>
</dbReference>
<dbReference type="InterPro" id="IPR031818">
    <property type="entry name" value="Hri1"/>
</dbReference>
<organism evidence="2 3">
    <name type="scientific">Massarina eburnea CBS 473.64</name>
    <dbReference type="NCBI Taxonomy" id="1395130"/>
    <lineage>
        <taxon>Eukaryota</taxon>
        <taxon>Fungi</taxon>
        <taxon>Dikarya</taxon>
        <taxon>Ascomycota</taxon>
        <taxon>Pezizomycotina</taxon>
        <taxon>Dothideomycetes</taxon>
        <taxon>Pleosporomycetidae</taxon>
        <taxon>Pleosporales</taxon>
        <taxon>Massarineae</taxon>
        <taxon>Massarinaceae</taxon>
        <taxon>Massarina</taxon>
    </lineage>
</organism>
<protein>
    <submittedName>
        <fullName evidence="2">Uncharacterized protein</fullName>
    </submittedName>
</protein>
<dbReference type="Proteomes" id="UP000799753">
    <property type="component" value="Unassembled WGS sequence"/>
</dbReference>
<dbReference type="Gene3D" id="2.40.128.320">
    <property type="entry name" value="Protein HRI1, N-terminal domain"/>
    <property type="match status" value="1"/>
</dbReference>